<dbReference type="GO" id="GO:0045436">
    <property type="term" value="F:lycopene beta cyclase activity"/>
    <property type="evidence" value="ECO:0007669"/>
    <property type="project" value="InterPro"/>
</dbReference>
<dbReference type="GO" id="GO:0016117">
    <property type="term" value="P:carotenoid biosynthetic process"/>
    <property type="evidence" value="ECO:0007669"/>
    <property type="project" value="UniProtKB-KW"/>
</dbReference>
<dbReference type="AlphaFoldDB" id="A0A1T4L8Y5"/>
<dbReference type="InterPro" id="IPR036188">
    <property type="entry name" value="FAD/NAD-bd_sf"/>
</dbReference>
<dbReference type="InterPro" id="IPR008461">
    <property type="entry name" value="CrtY"/>
</dbReference>
<keyword evidence="2" id="KW-0125">Carotenoid biosynthesis</keyword>
<evidence type="ECO:0000313" key="5">
    <source>
        <dbReference type="Proteomes" id="UP000190135"/>
    </source>
</evidence>
<dbReference type="EMBL" id="FUXL01000001">
    <property type="protein sequence ID" value="SJZ51011.1"/>
    <property type="molecule type" value="Genomic_DNA"/>
</dbReference>
<dbReference type="SUPFAM" id="SSF51905">
    <property type="entry name" value="FAD/NAD(P)-binding domain"/>
    <property type="match status" value="1"/>
</dbReference>
<protein>
    <submittedName>
        <fullName evidence="4">Lycopene beta-cyclase</fullName>
    </submittedName>
</protein>
<keyword evidence="5" id="KW-1185">Reference proteome</keyword>
<evidence type="ECO:0000256" key="1">
    <source>
        <dbReference type="ARBA" id="ARBA00006599"/>
    </source>
</evidence>
<evidence type="ECO:0000256" key="2">
    <source>
        <dbReference type="ARBA" id="ARBA00022746"/>
    </source>
</evidence>
<dbReference type="Proteomes" id="UP000190135">
    <property type="component" value="Unassembled WGS sequence"/>
</dbReference>
<dbReference type="RefSeq" id="WP_078706429.1">
    <property type="nucleotide sequence ID" value="NZ_FUXL01000001.1"/>
</dbReference>
<dbReference type="PANTHER" id="PTHR39757">
    <property type="match status" value="1"/>
</dbReference>
<dbReference type="NCBIfam" id="TIGR01789">
    <property type="entry name" value="lycopene_cycl"/>
    <property type="match status" value="1"/>
</dbReference>
<proteinExistence type="inferred from homology"/>
<evidence type="ECO:0000313" key="4">
    <source>
        <dbReference type="EMBL" id="SJZ51011.1"/>
    </source>
</evidence>
<dbReference type="InterPro" id="IPR010108">
    <property type="entry name" value="Lycopene_cyclase_b/e"/>
</dbReference>
<keyword evidence="3" id="KW-0520">NAD</keyword>
<dbReference type="GO" id="GO:0016705">
    <property type="term" value="F:oxidoreductase activity, acting on paired donors, with incorporation or reduction of molecular oxygen"/>
    <property type="evidence" value="ECO:0007669"/>
    <property type="project" value="InterPro"/>
</dbReference>
<reference evidence="4 5" key="1">
    <citation type="submission" date="2017-02" db="EMBL/GenBank/DDBJ databases">
        <authorList>
            <person name="Peterson S.W."/>
        </authorList>
    </citation>
    <scope>NUCLEOTIDE SEQUENCE [LARGE SCALE GENOMIC DNA]</scope>
    <source>
        <strain evidence="4 5">USBA 369</strain>
    </source>
</reference>
<comment type="similarity">
    <text evidence="1">Belongs to the lycopene cyclase family.</text>
</comment>
<sequence>MTEELSCDIALVGGGLANGLIAYRLRVLRPDLVVRLFEAGETFGGNHTWSFHDGDLTPEEQAWIEPFVVHRWPSYEVRFPGRRRLIGSGYRSVTSERFHNVLSECLGPAAHTRAPAVELSRQFLRLEDGCEITAGAVIDGRGHAPSPHLRLGHQKFLGRELELAAPHGLAHPIIMDATVPQEDGYRFVYLLPFSETRLLVEDTYYADGEALDASALRERIEAYVERAGWQVRQVVREESGVLPIALSGDIVAFWNDRRDVPASGLAAALFHPTTGYSLPDAVRLADLIARQSDLSPAALFALVRAHSIETWRRRGYFRMLNRMLFLAAEPQERYRILEHFHRLPDPLIGRFYAGRLSLVDKGRILSGRPPVPVGRALRVLAAEG</sequence>
<dbReference type="PANTHER" id="PTHR39757:SF5">
    <property type="entry name" value="OS02G0190600 PROTEIN"/>
    <property type="match status" value="1"/>
</dbReference>
<accession>A0A1T4L8Y5</accession>
<gene>
    <name evidence="4" type="ORF">SAMN05428963_101110</name>
</gene>
<dbReference type="STRING" id="1365950.SAMN05428963_101110"/>
<dbReference type="NCBIfam" id="TIGR01790">
    <property type="entry name" value="carotene-cycl"/>
    <property type="match status" value="1"/>
</dbReference>
<dbReference type="OrthoDB" id="5793379at2"/>
<name>A0A1T4L8Y5_9HYPH</name>
<evidence type="ECO:0000256" key="3">
    <source>
        <dbReference type="ARBA" id="ARBA00023027"/>
    </source>
</evidence>
<dbReference type="Pfam" id="PF05834">
    <property type="entry name" value="Lycopene_cycl"/>
    <property type="match status" value="1"/>
</dbReference>
<organism evidence="4 5">
    <name type="scientific">Consotaella salsifontis</name>
    <dbReference type="NCBI Taxonomy" id="1365950"/>
    <lineage>
        <taxon>Bacteria</taxon>
        <taxon>Pseudomonadati</taxon>
        <taxon>Pseudomonadota</taxon>
        <taxon>Alphaproteobacteria</taxon>
        <taxon>Hyphomicrobiales</taxon>
        <taxon>Aurantimonadaceae</taxon>
        <taxon>Consotaella</taxon>
    </lineage>
</organism>